<evidence type="ECO:0000313" key="2">
    <source>
        <dbReference type="Proteomes" id="UP000186878"/>
    </source>
</evidence>
<dbReference type="STRING" id="404433.BTW07_03490"/>
<sequence>MTTRDRPIRADAELTRRVSVLTGKSLTPLALRWPDSANWLWRSEELSPQLLKLARRSPATDGFWWGIQQLFGLDRWQAAEALTQVPGLLPPRLPMAPLPMTFLGRLQGIPLWSLPWRHAVSPPMSVALATRLGEQLAILHREALPGFGHPSADVWPLSSWPQRARAFVEGHPGRRWIPEMPSWPQPSKSVWSLPDLRSDQFLEGATDWLWSDWEALVWAPLELDLCLLELLLENASQRDAFVAAYGRLQTLPDLARFRPGMRALALLLSLHGENAKDRTIDHPHWLKD</sequence>
<dbReference type="Proteomes" id="UP000186878">
    <property type="component" value="Unassembled WGS sequence"/>
</dbReference>
<dbReference type="AlphaFoldDB" id="A0A1Q8SVT5"/>
<gene>
    <name evidence="1" type="ORF">BTW07_03490</name>
</gene>
<dbReference type="OrthoDB" id="5608035at2"/>
<accession>A0A1Q8SVT5</accession>
<protein>
    <recommendedName>
        <fullName evidence="3">Aminoglycoside phosphotransferase domain-containing protein</fullName>
    </recommendedName>
</protein>
<keyword evidence="2" id="KW-1185">Reference proteome</keyword>
<dbReference type="EMBL" id="MSDO01000003">
    <property type="protein sequence ID" value="OLO05550.1"/>
    <property type="molecule type" value="Genomic_DNA"/>
</dbReference>
<name>A0A1Q8SVT5_9GAMM</name>
<dbReference type="RefSeq" id="WP_075568771.1">
    <property type="nucleotide sequence ID" value="NZ_MSDO01000003.1"/>
</dbReference>
<reference evidence="1 2" key="1">
    <citation type="submission" date="2016-12" db="EMBL/GenBank/DDBJ databases">
        <title>Draft genome sequences of strains Salinicola socius SMB35, Salinicola sp. MH3R3-1 and Chromohalobacter sp. SMB17 from the Verkhnekamsk potash mining region of Russia.</title>
        <authorList>
            <person name="Mavrodi D.V."/>
            <person name="Olsson B.E."/>
            <person name="Korsakova E.S."/>
            <person name="Pyankova A."/>
            <person name="Mavrodi O.V."/>
            <person name="Plotnikova E.G."/>
        </authorList>
    </citation>
    <scope>NUCLEOTIDE SEQUENCE [LARGE SCALE GENOMIC DNA]</scope>
    <source>
        <strain evidence="1 2">SMB35</strain>
    </source>
</reference>
<organism evidence="1 2">
    <name type="scientific">Salinicola socius</name>
    <dbReference type="NCBI Taxonomy" id="404433"/>
    <lineage>
        <taxon>Bacteria</taxon>
        <taxon>Pseudomonadati</taxon>
        <taxon>Pseudomonadota</taxon>
        <taxon>Gammaproteobacteria</taxon>
        <taxon>Oceanospirillales</taxon>
        <taxon>Halomonadaceae</taxon>
        <taxon>Salinicola</taxon>
    </lineage>
</organism>
<evidence type="ECO:0000313" key="1">
    <source>
        <dbReference type="EMBL" id="OLO05550.1"/>
    </source>
</evidence>
<dbReference type="InterPro" id="IPR011009">
    <property type="entry name" value="Kinase-like_dom_sf"/>
</dbReference>
<dbReference type="SUPFAM" id="SSF56112">
    <property type="entry name" value="Protein kinase-like (PK-like)"/>
    <property type="match status" value="1"/>
</dbReference>
<proteinExistence type="predicted"/>
<comment type="caution">
    <text evidence="1">The sequence shown here is derived from an EMBL/GenBank/DDBJ whole genome shotgun (WGS) entry which is preliminary data.</text>
</comment>
<evidence type="ECO:0008006" key="3">
    <source>
        <dbReference type="Google" id="ProtNLM"/>
    </source>
</evidence>